<dbReference type="EMBL" id="CALSDN010000001">
    <property type="protein sequence ID" value="CAH6718397.1"/>
    <property type="molecule type" value="Genomic_DNA"/>
</dbReference>
<gene>
    <name evidence="1" type="ORF">CLIB1444_01S05820</name>
</gene>
<reference evidence="1" key="1">
    <citation type="submission" date="2022-06" db="EMBL/GenBank/DDBJ databases">
        <authorList>
            <person name="Legras J.-L."/>
            <person name="Devillers H."/>
            <person name="Grondin C."/>
        </authorList>
    </citation>
    <scope>NUCLEOTIDE SEQUENCE</scope>
    <source>
        <strain evidence="1">CLIB 1444</strain>
    </source>
</reference>
<keyword evidence="1" id="KW-0378">Hydrolase</keyword>
<comment type="caution">
    <text evidence="1">The sequence shown here is derived from an EMBL/GenBank/DDBJ whole genome shotgun (WGS) entry which is preliminary data.</text>
</comment>
<accession>A0ACA9Y0D9</accession>
<sequence>MAKFLVLPGYLQSGKILAEKGSTFRKLMTKLNHQLDYIDPPVIIEKYQDLVFSLGDSEEECNAKWQKIVESNANRCWFQHSDTNGYVKFDESYNYLVKYLKENGPYDGIIGFSQGSGIMLTIMNNPDFNFKLCMSFSGFCFTVPADEKDDRININYQIEDPEEYNRRNIINKEYTQYYKNKPTTKLFNIFGDSDMVVPKVRSTFVNSIYPNVENFEFEGGHMMPNKKPFLRPLIERIQEVLESSD</sequence>
<proteinExistence type="predicted"/>
<organism evidence="1 2">
    <name type="scientific">[Candida] jaroonii</name>
    <dbReference type="NCBI Taxonomy" id="467808"/>
    <lineage>
        <taxon>Eukaryota</taxon>
        <taxon>Fungi</taxon>
        <taxon>Dikarya</taxon>
        <taxon>Ascomycota</taxon>
        <taxon>Saccharomycotina</taxon>
        <taxon>Pichiomycetes</taxon>
        <taxon>Debaryomycetaceae</taxon>
        <taxon>Yamadazyma</taxon>
    </lineage>
</organism>
<protein>
    <submittedName>
        <fullName evidence="1">Family of serine hydrolases 1</fullName>
    </submittedName>
</protein>
<evidence type="ECO:0000313" key="2">
    <source>
        <dbReference type="Proteomes" id="UP001152531"/>
    </source>
</evidence>
<dbReference type="Proteomes" id="UP001152531">
    <property type="component" value="Unassembled WGS sequence"/>
</dbReference>
<evidence type="ECO:0000313" key="1">
    <source>
        <dbReference type="EMBL" id="CAH6718397.1"/>
    </source>
</evidence>
<name>A0ACA9Y0D9_9ASCO</name>
<keyword evidence="2" id="KW-1185">Reference proteome</keyword>